<comment type="caution">
    <text evidence="2">The sequence shown here is derived from an EMBL/GenBank/DDBJ whole genome shotgun (WGS) entry which is preliminary data.</text>
</comment>
<gene>
    <name evidence="2" type="ORF">V1H85_10250</name>
</gene>
<dbReference type="EMBL" id="JAZDDF010000004">
    <property type="protein sequence ID" value="MEE1972826.1"/>
    <property type="molecule type" value="Genomic_DNA"/>
</dbReference>
<evidence type="ECO:0000256" key="1">
    <source>
        <dbReference type="SAM" id="Phobius"/>
    </source>
</evidence>
<keyword evidence="3" id="KW-1185">Reference proteome</keyword>
<reference evidence="2 3" key="1">
    <citation type="submission" date="2024-01" db="EMBL/GenBank/DDBJ databases">
        <title>Maribacter spp. originated from different algae showed divergent polysaccharides utilization ability.</title>
        <authorList>
            <person name="Wang H."/>
            <person name="Wu Y."/>
        </authorList>
    </citation>
    <scope>NUCLEOTIDE SEQUENCE [LARGE SCALE GENOMIC DNA]</scope>
    <source>
        <strain evidence="2 3">KPT27_14</strain>
    </source>
</reference>
<sequence>MNYKRIFDFIKNDQKFGKAIIAVISIIVLIGIGKQYWEQKQIFDDRGTTTGIVSEYLEAGWRGDALLYEYSVKGKKYSKRVGVSRNTDKKAGEKLKEEFKVYYSKSKPELSVIDLAELEEFKTYVEFFDF</sequence>
<name>A0ABU7IJR8_9FLAO</name>
<dbReference type="RefSeq" id="WP_272637205.1">
    <property type="nucleotide sequence ID" value="NZ_JAZDDF010000004.1"/>
</dbReference>
<dbReference type="Proteomes" id="UP001343698">
    <property type="component" value="Unassembled WGS sequence"/>
</dbReference>
<keyword evidence="1" id="KW-0812">Transmembrane</keyword>
<keyword evidence="1" id="KW-1133">Transmembrane helix</keyword>
<evidence type="ECO:0000313" key="2">
    <source>
        <dbReference type="EMBL" id="MEE1972826.1"/>
    </source>
</evidence>
<protein>
    <submittedName>
        <fullName evidence="2">Uncharacterized protein</fullName>
    </submittedName>
</protein>
<evidence type="ECO:0000313" key="3">
    <source>
        <dbReference type="Proteomes" id="UP001343698"/>
    </source>
</evidence>
<accession>A0ABU7IJR8</accession>
<organism evidence="2 3">
    <name type="scientific">Maribacter flavus</name>
    <dbReference type="NCBI Taxonomy" id="1658664"/>
    <lineage>
        <taxon>Bacteria</taxon>
        <taxon>Pseudomonadati</taxon>
        <taxon>Bacteroidota</taxon>
        <taxon>Flavobacteriia</taxon>
        <taxon>Flavobacteriales</taxon>
        <taxon>Flavobacteriaceae</taxon>
        <taxon>Maribacter</taxon>
    </lineage>
</organism>
<feature type="transmembrane region" description="Helical" evidence="1">
    <location>
        <begin position="20"/>
        <end position="37"/>
    </location>
</feature>
<keyword evidence="1" id="KW-0472">Membrane</keyword>
<proteinExistence type="predicted"/>